<protein>
    <submittedName>
        <fullName evidence="1">Peptidylprolyl isomerase</fullName>
    </submittedName>
</protein>
<evidence type="ECO:0000313" key="2">
    <source>
        <dbReference type="Proteomes" id="UP001177883"/>
    </source>
</evidence>
<dbReference type="AlphaFoldDB" id="A0ABD5AGP4"/>
<comment type="caution">
    <text evidence="1">The sequence shown here is derived from an EMBL/GenBank/DDBJ whole genome shotgun (WGS) entry which is preliminary data.</text>
</comment>
<evidence type="ECO:0000313" key="1">
    <source>
        <dbReference type="EMBL" id="MDP2492311.1"/>
    </source>
</evidence>
<organism evidence="1 2">
    <name type="scientific">Vibrio splendidus</name>
    <dbReference type="NCBI Taxonomy" id="29497"/>
    <lineage>
        <taxon>Bacteria</taxon>
        <taxon>Pseudomonadati</taxon>
        <taxon>Pseudomonadota</taxon>
        <taxon>Gammaproteobacteria</taxon>
        <taxon>Vibrionales</taxon>
        <taxon>Vibrionaceae</taxon>
        <taxon>Vibrio</taxon>
    </lineage>
</organism>
<gene>
    <name evidence="1" type="ORF">Q8W38_23450</name>
</gene>
<dbReference type="GO" id="GO:0016853">
    <property type="term" value="F:isomerase activity"/>
    <property type="evidence" value="ECO:0007669"/>
    <property type="project" value="UniProtKB-KW"/>
</dbReference>
<dbReference type="EMBL" id="JAUYVK010000047">
    <property type="protein sequence ID" value="MDP2492311.1"/>
    <property type="molecule type" value="Genomic_DNA"/>
</dbReference>
<dbReference type="RefSeq" id="WP_102492322.1">
    <property type="nucleotide sequence ID" value="NZ_JAUYVK010000047.1"/>
</dbReference>
<proteinExistence type="predicted"/>
<accession>A0ABD5AGP4</accession>
<sequence>MDYSVMRFVKDPFVHFIVIGAILFSLYEINNDDIEDREKITISKAQVSDVIKRWEQRWQRLPSDSELHAVIEQKIRHEVFYREALALNLDKDDPVVRRRLAEKMMFLSNDLMVPTQASNAQLTEFMQQSPELFSKPVLSSFQHIYFNSDIHDFGSRPFYIQAEKTRQKLNSDKIGPSNYKSISDDFHGSLSIEQMPTHQISRIFGQQFAHELTQAPIGQWYGPISSGYGQHLVKLEYRSKTELIPLAAIKDKVLASWKVAQQRQSNDSLYKSLKSNYDVVIEQVTLQKGN</sequence>
<name>A0ABD5AGP4_VIBSP</name>
<dbReference type="Proteomes" id="UP001177883">
    <property type="component" value="Unassembled WGS sequence"/>
</dbReference>
<keyword evidence="1" id="KW-0413">Isomerase</keyword>
<reference evidence="1" key="1">
    <citation type="submission" date="2023-07" db="EMBL/GenBank/DDBJ databases">
        <title>Genome content predicts the carbon catabolic preferences of heterotrophic bacteria.</title>
        <authorList>
            <person name="Gralka M."/>
        </authorList>
    </citation>
    <scope>NUCLEOTIDE SEQUENCE</scope>
    <source>
        <strain evidence="1">6E03</strain>
    </source>
</reference>